<evidence type="ECO:0000256" key="1">
    <source>
        <dbReference type="ARBA" id="ARBA00023002"/>
    </source>
</evidence>
<sequence length="408" mass="46766">MVVADNIKNYRFYTDSKGHLLSGHEWEEYDATHEKPTGGKLPDGWPEKLEGPLVWRGQELQKTPEKYLYILDEDDKLELAGAIEKFEASDAADNLQEINKETFPLPNLGTKLELFSTELYEGIGVKLVRGFPLDEYNERQRIIGYLGISSYVGDLRDAQGINRALIHIKSIAHVPKEDRAPIAVSQQTTDPQMFHNDAGLDIVSLFVLDVPKSGGESLITSTYTIYNDLAQTRPDIISLLADPNEFEFASKSKEGGNMIQYQQGKLFSHFSTRVFIGFGDIPRDERFPPLNEKQKEAFGAFNWIGYRNTLTLPIQKGDIEYLNNLHLQHSRLGYEEDAEHRRHVARLWLRNSKYSTEIEYPKPLQAKIDQGFFPAKYHQEIPLNVQEEEDLKKKYKITSLAELYAKPR</sequence>
<dbReference type="PANTHER" id="PTHR10696:SF54">
    <property type="entry name" value="FAMILY OXIDOREDUCTASE, PUTATIVE (AFU_ORTHOLOGUE AFUA_4G13850)-RELATED"/>
    <property type="match status" value="1"/>
</dbReference>
<protein>
    <recommendedName>
        <fullName evidence="2">TauD/TfdA-like domain-containing protein</fullName>
    </recommendedName>
</protein>
<dbReference type="PANTHER" id="PTHR10696">
    <property type="entry name" value="GAMMA-BUTYROBETAINE HYDROXYLASE-RELATED"/>
    <property type="match status" value="1"/>
</dbReference>
<dbReference type="Proteomes" id="UP000837801">
    <property type="component" value="Unassembled WGS sequence"/>
</dbReference>
<dbReference type="InterPro" id="IPR050411">
    <property type="entry name" value="AlphaKG_dependent_hydroxylases"/>
</dbReference>
<dbReference type="EMBL" id="CAKXYY010000007">
    <property type="protein sequence ID" value="CAH2352498.1"/>
    <property type="molecule type" value="Genomic_DNA"/>
</dbReference>
<dbReference type="InterPro" id="IPR042098">
    <property type="entry name" value="TauD-like_sf"/>
</dbReference>
<accession>A0A9P0QNJ0</accession>
<organism evidence="3 4">
    <name type="scientific">[Candida] railenensis</name>
    <dbReference type="NCBI Taxonomy" id="45579"/>
    <lineage>
        <taxon>Eukaryota</taxon>
        <taxon>Fungi</taxon>
        <taxon>Dikarya</taxon>
        <taxon>Ascomycota</taxon>
        <taxon>Saccharomycotina</taxon>
        <taxon>Pichiomycetes</taxon>
        <taxon>Debaryomycetaceae</taxon>
        <taxon>Kurtzmaniella</taxon>
    </lineage>
</organism>
<comment type="caution">
    <text evidence="3">The sequence shown here is derived from an EMBL/GenBank/DDBJ whole genome shotgun (WGS) entry which is preliminary data.</text>
</comment>
<evidence type="ECO:0000313" key="4">
    <source>
        <dbReference type="Proteomes" id="UP000837801"/>
    </source>
</evidence>
<dbReference type="Pfam" id="PF02668">
    <property type="entry name" value="TauD"/>
    <property type="match status" value="1"/>
</dbReference>
<dbReference type="SUPFAM" id="SSF51197">
    <property type="entry name" value="Clavaminate synthase-like"/>
    <property type="match status" value="1"/>
</dbReference>
<dbReference type="OrthoDB" id="272271at2759"/>
<keyword evidence="4" id="KW-1185">Reference proteome</keyword>
<dbReference type="Gene3D" id="3.60.130.10">
    <property type="entry name" value="Clavaminate synthase-like"/>
    <property type="match status" value="1"/>
</dbReference>
<reference evidence="3" key="1">
    <citation type="submission" date="2022-03" db="EMBL/GenBank/DDBJ databases">
        <authorList>
            <person name="Legras J.-L."/>
            <person name="Devillers H."/>
            <person name="Grondin C."/>
        </authorList>
    </citation>
    <scope>NUCLEOTIDE SEQUENCE</scope>
    <source>
        <strain evidence="3">CLIB 1423</strain>
    </source>
</reference>
<proteinExistence type="predicted"/>
<feature type="domain" description="TauD/TfdA-like" evidence="2">
    <location>
        <begin position="95"/>
        <end position="348"/>
    </location>
</feature>
<evidence type="ECO:0000313" key="3">
    <source>
        <dbReference type="EMBL" id="CAH2352498.1"/>
    </source>
</evidence>
<gene>
    <name evidence="3" type="ORF">CLIB1423_07S00870</name>
</gene>
<keyword evidence="1" id="KW-0560">Oxidoreductase</keyword>
<name>A0A9P0QNJ0_9ASCO</name>
<evidence type="ECO:0000259" key="2">
    <source>
        <dbReference type="Pfam" id="PF02668"/>
    </source>
</evidence>
<dbReference type="AlphaFoldDB" id="A0A9P0QNJ0"/>
<dbReference type="InterPro" id="IPR003819">
    <property type="entry name" value="TauD/TfdA-like"/>
</dbReference>
<dbReference type="GO" id="GO:0016491">
    <property type="term" value="F:oxidoreductase activity"/>
    <property type="evidence" value="ECO:0007669"/>
    <property type="project" value="UniProtKB-KW"/>
</dbReference>